<keyword evidence="2" id="KW-1185">Reference proteome</keyword>
<feature type="non-terminal residue" evidence="1">
    <location>
        <position position="142"/>
    </location>
</feature>
<dbReference type="EMBL" id="CAMKVN010007154">
    <property type="protein sequence ID" value="CAI2191163.1"/>
    <property type="molecule type" value="Genomic_DNA"/>
</dbReference>
<dbReference type="Proteomes" id="UP001153678">
    <property type="component" value="Unassembled WGS sequence"/>
</dbReference>
<evidence type="ECO:0000313" key="2">
    <source>
        <dbReference type="Proteomes" id="UP001153678"/>
    </source>
</evidence>
<sequence length="142" mass="16634">MIVSINCLILGQASENNFNVVVGEIFTNDDKVDIKFIDLTVSNFKELLFRRKKVKNSVQDFDCMNLYKVELNFKSLKNKIYTKEEIKVLGTMMENMFEFKEYFNNTDKKPKSRHLHVFIVPAAQKLPEKLEFHDPHPLLMGS</sequence>
<evidence type="ECO:0000313" key="1">
    <source>
        <dbReference type="EMBL" id="CAI2191163.1"/>
    </source>
</evidence>
<name>A0A9W4T5J2_9GLOM</name>
<accession>A0A9W4T5J2</accession>
<gene>
    <name evidence="1" type="ORF">FWILDA_LOCUS14938</name>
</gene>
<dbReference type="AlphaFoldDB" id="A0A9W4T5J2"/>
<organism evidence="1 2">
    <name type="scientific">Funneliformis geosporum</name>
    <dbReference type="NCBI Taxonomy" id="1117311"/>
    <lineage>
        <taxon>Eukaryota</taxon>
        <taxon>Fungi</taxon>
        <taxon>Fungi incertae sedis</taxon>
        <taxon>Mucoromycota</taxon>
        <taxon>Glomeromycotina</taxon>
        <taxon>Glomeromycetes</taxon>
        <taxon>Glomerales</taxon>
        <taxon>Glomeraceae</taxon>
        <taxon>Funneliformis</taxon>
    </lineage>
</organism>
<protein>
    <submittedName>
        <fullName evidence="1">9418_t:CDS:1</fullName>
    </submittedName>
</protein>
<reference evidence="1" key="1">
    <citation type="submission" date="2022-08" db="EMBL/GenBank/DDBJ databases">
        <authorList>
            <person name="Kallberg Y."/>
            <person name="Tangrot J."/>
            <person name="Rosling A."/>
        </authorList>
    </citation>
    <scope>NUCLEOTIDE SEQUENCE</scope>
    <source>
        <strain evidence="1">Wild A</strain>
    </source>
</reference>
<comment type="caution">
    <text evidence="1">The sequence shown here is derived from an EMBL/GenBank/DDBJ whole genome shotgun (WGS) entry which is preliminary data.</text>
</comment>
<proteinExistence type="predicted"/>
<dbReference type="OrthoDB" id="2429774at2759"/>